<feature type="domain" description="L,D-transpeptidase scaffold" evidence="9">
    <location>
        <begin position="137"/>
        <end position="277"/>
    </location>
</feature>
<dbReference type="RefSeq" id="WP_136355784.1">
    <property type="nucleotide sequence ID" value="NZ_SSNY01000003.1"/>
</dbReference>
<evidence type="ECO:0000256" key="3">
    <source>
        <dbReference type="ARBA" id="ARBA00022679"/>
    </source>
</evidence>
<keyword evidence="5" id="KW-0573">Peptidoglycan synthesis</keyword>
<accession>A0ABY2Q9G3</accession>
<comment type="pathway">
    <text evidence="1">Cell wall biogenesis; peptidoglycan biosynthesis.</text>
</comment>
<name>A0ABY2Q9G3_9HYPH</name>
<evidence type="ECO:0000313" key="11">
    <source>
        <dbReference type="Proteomes" id="UP000306441"/>
    </source>
</evidence>
<dbReference type="EMBL" id="SSNY01000003">
    <property type="protein sequence ID" value="THF58503.1"/>
    <property type="molecule type" value="Genomic_DNA"/>
</dbReference>
<evidence type="ECO:0000256" key="2">
    <source>
        <dbReference type="ARBA" id="ARBA00005992"/>
    </source>
</evidence>
<keyword evidence="4" id="KW-0133">Cell shape</keyword>
<dbReference type="InterPro" id="IPR005490">
    <property type="entry name" value="LD_TPept_cat_dom"/>
</dbReference>
<reference evidence="10 11" key="1">
    <citation type="submission" date="2019-04" db="EMBL/GenBank/DDBJ databases">
        <title>Mesorhizobium composti sp. nov., isolated from compost.</title>
        <authorList>
            <person name="Lin S.-Y."/>
            <person name="Hameed A."/>
            <person name="Hsieh Y.-T."/>
            <person name="Young C.-C."/>
        </authorList>
    </citation>
    <scope>NUCLEOTIDE SEQUENCE [LARGE SCALE GENOMIC DNA]</scope>
    <source>
        <strain evidence="10 11">CC-YTH430</strain>
    </source>
</reference>
<feature type="chain" id="PRO_5046721081" evidence="7">
    <location>
        <begin position="18"/>
        <end position="630"/>
    </location>
</feature>
<dbReference type="InterPro" id="IPR038063">
    <property type="entry name" value="Transpep_catalytic_dom"/>
</dbReference>
<evidence type="ECO:0000256" key="4">
    <source>
        <dbReference type="ARBA" id="ARBA00022960"/>
    </source>
</evidence>
<dbReference type="Gene3D" id="1.10.101.10">
    <property type="entry name" value="PGBD-like superfamily/PGBD"/>
    <property type="match status" value="1"/>
</dbReference>
<proteinExistence type="inferred from homology"/>
<keyword evidence="6" id="KW-0961">Cell wall biogenesis/degradation</keyword>
<dbReference type="SUPFAM" id="SSF141523">
    <property type="entry name" value="L,D-transpeptidase catalytic domain-like"/>
    <property type="match status" value="1"/>
</dbReference>
<evidence type="ECO:0000256" key="1">
    <source>
        <dbReference type="ARBA" id="ARBA00004752"/>
    </source>
</evidence>
<evidence type="ECO:0000256" key="5">
    <source>
        <dbReference type="ARBA" id="ARBA00022984"/>
    </source>
</evidence>
<dbReference type="Pfam" id="PF03734">
    <property type="entry name" value="YkuD"/>
    <property type="match status" value="1"/>
</dbReference>
<dbReference type="CDD" id="cd16913">
    <property type="entry name" value="YkuD_like"/>
    <property type="match status" value="1"/>
</dbReference>
<keyword evidence="3" id="KW-0808">Transferase</keyword>
<evidence type="ECO:0000259" key="8">
    <source>
        <dbReference type="Pfam" id="PF03734"/>
    </source>
</evidence>
<dbReference type="Proteomes" id="UP000306441">
    <property type="component" value="Unassembled WGS sequence"/>
</dbReference>
<feature type="signal peptide" evidence="7">
    <location>
        <begin position="1"/>
        <end position="17"/>
    </location>
</feature>
<dbReference type="PANTHER" id="PTHR41533:SF2">
    <property type="entry name" value="BLR7131 PROTEIN"/>
    <property type="match status" value="1"/>
</dbReference>
<evidence type="ECO:0000256" key="7">
    <source>
        <dbReference type="SAM" id="SignalP"/>
    </source>
</evidence>
<dbReference type="InterPro" id="IPR045380">
    <property type="entry name" value="LD_TPept_scaffold_dom"/>
</dbReference>
<protein>
    <submittedName>
        <fullName evidence="10">Murein L,D-transpeptidase</fullName>
    </submittedName>
</protein>
<dbReference type="Gene3D" id="2.40.440.10">
    <property type="entry name" value="L,D-transpeptidase catalytic domain-like"/>
    <property type="match status" value="1"/>
</dbReference>
<organism evidence="10 11">
    <name type="scientific">Ollibium composti</name>
    <dbReference type="NCBI Taxonomy" id="2675109"/>
    <lineage>
        <taxon>Bacteria</taxon>
        <taxon>Pseudomonadati</taxon>
        <taxon>Pseudomonadota</taxon>
        <taxon>Alphaproteobacteria</taxon>
        <taxon>Hyphomicrobiales</taxon>
        <taxon>Phyllobacteriaceae</taxon>
        <taxon>Ollibium</taxon>
    </lineage>
</organism>
<dbReference type="Pfam" id="PF20142">
    <property type="entry name" value="Scaffold"/>
    <property type="match status" value="1"/>
</dbReference>
<dbReference type="PANTHER" id="PTHR41533">
    <property type="entry name" value="L,D-TRANSPEPTIDASE HI_1667-RELATED"/>
    <property type="match status" value="1"/>
</dbReference>
<dbReference type="InterPro" id="IPR052905">
    <property type="entry name" value="LD-transpeptidase_YkuD-like"/>
</dbReference>
<evidence type="ECO:0000259" key="9">
    <source>
        <dbReference type="Pfam" id="PF20142"/>
    </source>
</evidence>
<evidence type="ECO:0000256" key="6">
    <source>
        <dbReference type="ARBA" id="ARBA00023316"/>
    </source>
</evidence>
<evidence type="ECO:0000313" key="10">
    <source>
        <dbReference type="EMBL" id="THF58503.1"/>
    </source>
</evidence>
<feature type="domain" description="L,D-TPase catalytic" evidence="8">
    <location>
        <begin position="398"/>
        <end position="561"/>
    </location>
</feature>
<dbReference type="InterPro" id="IPR036366">
    <property type="entry name" value="PGBDSf"/>
</dbReference>
<sequence length="630" mass="68705">MKVFWKTSVLVPATALAATLALGVPQAGAQTFLDMLFGGPVRHEKPLKGEFPPPPKRAPKVAPARISAPSYNTYKPDRLVRVDFAALATPQTTGATTADATPQAAAFQPQPDGAAFRQALAGLDGYELFAESGIAKALVSYYSANPDFIWVTGTEPNARAAEALRVLNDAASYGLSPADYTVDLPPAAQTAGDAAARANELIRFEMALSARVLRYIHDAQDGRIDPNRISSGYYDFPDKPLDMVATLQALSHTTQVQTYLESRHPQNPEYQALRTELEGLRASEENEIVVDPKLLLKPGETSAELPKLLTLIARDLDDDMGGAYGETLSRLVGSETYAPELVPVIEAAQKKAGLKPDGVIGPRTVEALAGSSKADRLAKVQYALEELRWMPSDLGSPRVFINQPAFTASYIEGGEEKLKMRAVIGKVTNQTAFFYDTIKTVNYHPYWGVPQSIIVNEMLPKLRSDPGYLDRAGYEVTDSRGKRIPSSAINWGAYGAKVPYNVRQQPGEANALGELKILFPNKFAIYMHDTPQKSFFKRDVRAFSHGCVRLEDPRGMAAAVLGKSVDYIADKLKGGHSEEKVTRNVPVYVAYFTAWPTMSGKVEYFPDIYGRDAKLQQAIDATAEVRAPTS</sequence>
<comment type="similarity">
    <text evidence="2">Belongs to the YkuD family.</text>
</comment>
<comment type="caution">
    <text evidence="10">The sequence shown here is derived from an EMBL/GenBank/DDBJ whole genome shotgun (WGS) entry which is preliminary data.</text>
</comment>
<keyword evidence="11" id="KW-1185">Reference proteome</keyword>
<gene>
    <name evidence="10" type="ORF">E6C48_07870</name>
</gene>
<keyword evidence="7" id="KW-0732">Signal</keyword>